<feature type="domain" description="TGF-beta propeptide" evidence="1">
    <location>
        <begin position="66"/>
        <end position="119"/>
    </location>
</feature>
<sequence>MRQGKRWEYIGQTCGVLQSSQIERDACQHKSRNTLINMGQDKFNFYNFKFVELSFFPTQRCGILCHHAGTIHHGNGKMLWFDVSKVPSDEVLVTVELRLYKTVSNFKPWQSFNLVLYQFTPVSKG</sequence>
<dbReference type="InterPro" id="IPR001111">
    <property type="entry name" value="TGF-b_propeptide"/>
</dbReference>
<protein>
    <recommendedName>
        <fullName evidence="1">TGF-beta propeptide domain-containing protein</fullName>
    </recommendedName>
</protein>
<comment type="caution">
    <text evidence="2">The sequence shown here is derived from an EMBL/GenBank/DDBJ whole genome shotgun (WGS) entry which is preliminary data.</text>
</comment>
<dbReference type="Pfam" id="PF00688">
    <property type="entry name" value="TGFb_propeptide"/>
    <property type="match status" value="1"/>
</dbReference>
<dbReference type="EMBL" id="JARBHB010000005">
    <property type="protein sequence ID" value="KAJ8884438.1"/>
    <property type="molecule type" value="Genomic_DNA"/>
</dbReference>
<accession>A0ABQ9HKG9</accession>
<evidence type="ECO:0000313" key="2">
    <source>
        <dbReference type="EMBL" id="KAJ8884438.1"/>
    </source>
</evidence>
<proteinExistence type="predicted"/>
<name>A0ABQ9HKG9_9NEOP</name>
<dbReference type="Proteomes" id="UP001159363">
    <property type="component" value="Chromosome 4"/>
</dbReference>
<keyword evidence="3" id="KW-1185">Reference proteome</keyword>
<evidence type="ECO:0000259" key="1">
    <source>
        <dbReference type="Pfam" id="PF00688"/>
    </source>
</evidence>
<organism evidence="2 3">
    <name type="scientific">Dryococelus australis</name>
    <dbReference type="NCBI Taxonomy" id="614101"/>
    <lineage>
        <taxon>Eukaryota</taxon>
        <taxon>Metazoa</taxon>
        <taxon>Ecdysozoa</taxon>
        <taxon>Arthropoda</taxon>
        <taxon>Hexapoda</taxon>
        <taxon>Insecta</taxon>
        <taxon>Pterygota</taxon>
        <taxon>Neoptera</taxon>
        <taxon>Polyneoptera</taxon>
        <taxon>Phasmatodea</taxon>
        <taxon>Verophasmatodea</taxon>
        <taxon>Anareolatae</taxon>
        <taxon>Phasmatidae</taxon>
        <taxon>Eurycanthinae</taxon>
        <taxon>Dryococelus</taxon>
    </lineage>
</organism>
<gene>
    <name evidence="2" type="ORF">PR048_016295</name>
</gene>
<reference evidence="2 3" key="1">
    <citation type="submission" date="2023-02" db="EMBL/GenBank/DDBJ databases">
        <title>LHISI_Scaffold_Assembly.</title>
        <authorList>
            <person name="Stuart O.P."/>
            <person name="Cleave R."/>
            <person name="Magrath M.J.L."/>
            <person name="Mikheyev A.S."/>
        </authorList>
    </citation>
    <scope>NUCLEOTIDE SEQUENCE [LARGE SCALE GENOMIC DNA]</scope>
    <source>
        <strain evidence="2">Daus_M_001</strain>
        <tissue evidence="2">Leg muscle</tissue>
    </source>
</reference>
<evidence type="ECO:0000313" key="3">
    <source>
        <dbReference type="Proteomes" id="UP001159363"/>
    </source>
</evidence>